<keyword evidence="2" id="KW-1185">Reference proteome</keyword>
<dbReference type="SUPFAM" id="SSF102198">
    <property type="entry name" value="Putative cyclase"/>
    <property type="match status" value="1"/>
</dbReference>
<dbReference type="Gene3D" id="3.50.30.50">
    <property type="entry name" value="Putative cyclase"/>
    <property type="match status" value="1"/>
</dbReference>
<keyword evidence="1" id="KW-0378">Hydrolase</keyword>
<dbReference type="Pfam" id="PF04199">
    <property type="entry name" value="Cyclase"/>
    <property type="match status" value="1"/>
</dbReference>
<dbReference type="GO" id="GO:0016787">
    <property type="term" value="F:hydrolase activity"/>
    <property type="evidence" value="ECO:0007669"/>
    <property type="project" value="UniProtKB-KW"/>
</dbReference>
<accession>A0ABZ3F4P4</accession>
<protein>
    <submittedName>
        <fullName evidence="1">Cyclase family protein</fullName>
        <ecNumber evidence="1">3.5.-.-</ecNumber>
    </submittedName>
</protein>
<reference evidence="1 2" key="1">
    <citation type="submission" date="2024-02" db="EMBL/GenBank/DDBJ databases">
        <title>Genome and pathogenicity analysis of Helicobacter mastomyrinus isolated from mice.</title>
        <authorList>
            <person name="Zhu L."/>
        </authorList>
    </citation>
    <scope>NUCLEOTIDE SEQUENCE [LARGE SCALE GENOMIC DNA]</scope>
    <source>
        <strain evidence="1 2">Hm-17</strain>
    </source>
</reference>
<organism evidence="1 2">
    <name type="scientific">Helicobacter mastomyrinus</name>
    <dbReference type="NCBI Taxonomy" id="287948"/>
    <lineage>
        <taxon>Bacteria</taxon>
        <taxon>Pseudomonadati</taxon>
        <taxon>Campylobacterota</taxon>
        <taxon>Epsilonproteobacteria</taxon>
        <taxon>Campylobacterales</taxon>
        <taxon>Helicobacteraceae</taxon>
        <taxon>Helicobacter</taxon>
    </lineage>
</organism>
<name>A0ABZ3F4P4_9HELI</name>
<dbReference type="EMBL" id="CP145316">
    <property type="protein sequence ID" value="XAM17502.1"/>
    <property type="molecule type" value="Genomic_DNA"/>
</dbReference>
<evidence type="ECO:0000313" key="2">
    <source>
        <dbReference type="Proteomes" id="UP001434737"/>
    </source>
</evidence>
<gene>
    <name evidence="1" type="ORF">V3I05_07375</name>
</gene>
<dbReference type="InterPro" id="IPR007325">
    <property type="entry name" value="KFase/CYL"/>
</dbReference>
<evidence type="ECO:0000313" key="1">
    <source>
        <dbReference type="EMBL" id="XAM17502.1"/>
    </source>
</evidence>
<dbReference type="PANTHER" id="PTHR43564:SF2">
    <property type="entry name" value="BLR6059 PROTEIN"/>
    <property type="match status" value="1"/>
</dbReference>
<dbReference type="Proteomes" id="UP001434737">
    <property type="component" value="Chromosome"/>
</dbReference>
<dbReference type="PANTHER" id="PTHR43564">
    <property type="entry name" value="KYNURENINE FORMAMIDASE-LIKE PROTEIN"/>
    <property type="match status" value="1"/>
</dbReference>
<dbReference type="EC" id="3.5.-.-" evidence="1"/>
<sequence length="278" mass="30366">MKKIITGLVFVVGTLLVGYGDSVQDSQASGKGQESALLEALQVLQKGKWIDLTHSVTPEIPRFGAFPALEIETPYTVAKDGFFVNKISFVTQYGTHIDVPIHFVDGKRTLEQIELKELILPLVVINKEKEVEANPQFILSAQDVLDWEAQYGRIPQGSFVAFASGWGKRFGKSDFSNKDAAGNPQTPGWSIEALDLVLNQRGATAIGHETFDTDGSADVAKNGFFESEKFVLAQDKFQLEILNNLTLLPPKGGIIVIGVPKFEGFPGFPVRAFAIVPD</sequence>
<dbReference type="InterPro" id="IPR037175">
    <property type="entry name" value="KFase_sf"/>
</dbReference>
<dbReference type="RefSeq" id="WP_343353164.1">
    <property type="nucleotide sequence ID" value="NZ_CP145316.1"/>
</dbReference>
<proteinExistence type="predicted"/>